<dbReference type="GO" id="GO:0009408">
    <property type="term" value="P:response to heat"/>
    <property type="evidence" value="ECO:0007669"/>
    <property type="project" value="InterPro"/>
</dbReference>
<dbReference type="Gene3D" id="1.10.287.110">
    <property type="entry name" value="DnaJ domain"/>
    <property type="match status" value="1"/>
</dbReference>
<evidence type="ECO:0000256" key="4">
    <source>
        <dbReference type="ARBA" id="ARBA00022833"/>
    </source>
</evidence>
<dbReference type="InterPro" id="IPR036410">
    <property type="entry name" value="HSP_DnaJ_Cys-rich_dom_sf"/>
</dbReference>
<dbReference type="OrthoDB" id="10256793at2759"/>
<dbReference type="PANTHER" id="PTHR44145:SF3">
    <property type="entry name" value="DNAJ HOMOLOG SUBFAMILY A MEMBER 3, MITOCHONDRIAL"/>
    <property type="match status" value="1"/>
</dbReference>
<dbReference type="Pfam" id="PF01556">
    <property type="entry name" value="DnaJ_C"/>
    <property type="match status" value="1"/>
</dbReference>
<dbReference type="SUPFAM" id="SSF57938">
    <property type="entry name" value="DnaJ/Hsp40 cysteine-rich domain"/>
    <property type="match status" value="1"/>
</dbReference>
<dbReference type="GO" id="GO:0007005">
    <property type="term" value="P:mitochondrion organization"/>
    <property type="evidence" value="ECO:0007669"/>
    <property type="project" value="TreeGrafter"/>
</dbReference>
<evidence type="ECO:0000256" key="7">
    <source>
        <dbReference type="SAM" id="MobiDB-lite"/>
    </source>
</evidence>
<dbReference type="PRINTS" id="PR00625">
    <property type="entry name" value="JDOMAIN"/>
</dbReference>
<dbReference type="CDD" id="cd10719">
    <property type="entry name" value="DnaJ_zf"/>
    <property type="match status" value="1"/>
</dbReference>
<dbReference type="GO" id="GO:0051082">
    <property type="term" value="F:unfolded protein binding"/>
    <property type="evidence" value="ECO:0007669"/>
    <property type="project" value="InterPro"/>
</dbReference>
<evidence type="ECO:0000313" key="10">
    <source>
        <dbReference type="Proteomes" id="UP000694843"/>
    </source>
</evidence>
<evidence type="ECO:0000256" key="3">
    <source>
        <dbReference type="ARBA" id="ARBA00022771"/>
    </source>
</evidence>
<dbReference type="SUPFAM" id="SSF46565">
    <property type="entry name" value="Chaperone J-domain"/>
    <property type="match status" value="1"/>
</dbReference>
<dbReference type="FunFam" id="2.60.260.20:FF:000005">
    <property type="entry name" value="Chaperone protein dnaJ 1, mitochondrial"/>
    <property type="match status" value="1"/>
</dbReference>
<dbReference type="InterPro" id="IPR036869">
    <property type="entry name" value="J_dom_sf"/>
</dbReference>
<evidence type="ECO:0000259" key="9">
    <source>
        <dbReference type="PROSITE" id="PS51188"/>
    </source>
</evidence>
<dbReference type="GO" id="GO:0006457">
    <property type="term" value="P:protein folding"/>
    <property type="evidence" value="ECO:0007669"/>
    <property type="project" value="InterPro"/>
</dbReference>
<dbReference type="InterPro" id="IPR001305">
    <property type="entry name" value="HSP_DnaJ_Cys-rich_dom"/>
</dbReference>
<evidence type="ECO:0000313" key="11">
    <source>
        <dbReference type="RefSeq" id="XP_018023533.1"/>
    </source>
</evidence>
<keyword evidence="5" id="KW-0143">Chaperone</keyword>
<keyword evidence="1 6" id="KW-0479">Metal-binding</keyword>
<dbReference type="Pfam" id="PF00226">
    <property type="entry name" value="DnaJ"/>
    <property type="match status" value="1"/>
</dbReference>
<dbReference type="Pfam" id="PF00684">
    <property type="entry name" value="DnaJ_CXXCXGXG"/>
    <property type="match status" value="1"/>
</dbReference>
<dbReference type="GO" id="GO:0031072">
    <property type="term" value="F:heat shock protein binding"/>
    <property type="evidence" value="ECO:0007669"/>
    <property type="project" value="InterPro"/>
</dbReference>
<gene>
    <name evidence="11" type="primary">LOC108679425</name>
</gene>
<organism evidence="10 11">
    <name type="scientific">Hyalella azteca</name>
    <name type="common">Amphipod</name>
    <dbReference type="NCBI Taxonomy" id="294128"/>
    <lineage>
        <taxon>Eukaryota</taxon>
        <taxon>Metazoa</taxon>
        <taxon>Ecdysozoa</taxon>
        <taxon>Arthropoda</taxon>
        <taxon>Crustacea</taxon>
        <taxon>Multicrustacea</taxon>
        <taxon>Malacostraca</taxon>
        <taxon>Eumalacostraca</taxon>
        <taxon>Peracarida</taxon>
        <taxon>Amphipoda</taxon>
        <taxon>Senticaudata</taxon>
        <taxon>Talitrida</taxon>
        <taxon>Talitroidea</taxon>
        <taxon>Hyalellidae</taxon>
        <taxon>Hyalella</taxon>
    </lineage>
</organism>
<name>A0A8B7PBS0_HYAAZ</name>
<evidence type="ECO:0000256" key="6">
    <source>
        <dbReference type="PROSITE-ProRule" id="PRU00546"/>
    </source>
</evidence>
<protein>
    <submittedName>
        <fullName evidence="11">Protein tumorous imaginal discs, mitochondrial isoform X1</fullName>
    </submittedName>
</protein>
<dbReference type="InterPro" id="IPR018253">
    <property type="entry name" value="DnaJ_domain_CS"/>
</dbReference>
<feature type="compositionally biased region" description="Polar residues" evidence="7">
    <location>
        <begin position="462"/>
        <end position="485"/>
    </location>
</feature>
<dbReference type="Gene3D" id="2.10.230.10">
    <property type="entry name" value="Heat shock protein DnaJ, cysteine-rich domain"/>
    <property type="match status" value="1"/>
</dbReference>
<dbReference type="AlphaFoldDB" id="A0A8B7PBS0"/>
<dbReference type="CDD" id="cd10747">
    <property type="entry name" value="DnaJ_C"/>
    <property type="match status" value="1"/>
</dbReference>
<dbReference type="OMA" id="MATDYYA"/>
<evidence type="ECO:0000256" key="2">
    <source>
        <dbReference type="ARBA" id="ARBA00022737"/>
    </source>
</evidence>
<dbReference type="HAMAP" id="MF_01152">
    <property type="entry name" value="DnaJ"/>
    <property type="match status" value="1"/>
</dbReference>
<dbReference type="GO" id="GO:0005524">
    <property type="term" value="F:ATP binding"/>
    <property type="evidence" value="ECO:0007669"/>
    <property type="project" value="InterPro"/>
</dbReference>
<dbReference type="GO" id="GO:0008270">
    <property type="term" value="F:zinc ion binding"/>
    <property type="evidence" value="ECO:0007669"/>
    <property type="project" value="UniProtKB-KW"/>
</dbReference>
<dbReference type="InterPro" id="IPR008971">
    <property type="entry name" value="HSP40/DnaJ_pept-bd"/>
</dbReference>
<dbReference type="PROSITE" id="PS50076">
    <property type="entry name" value="DNAJ_2"/>
    <property type="match status" value="1"/>
</dbReference>
<evidence type="ECO:0000259" key="8">
    <source>
        <dbReference type="PROSITE" id="PS50076"/>
    </source>
</evidence>
<dbReference type="GeneID" id="108679425"/>
<keyword evidence="10" id="KW-1185">Reference proteome</keyword>
<dbReference type="GO" id="GO:0005739">
    <property type="term" value="C:mitochondrion"/>
    <property type="evidence" value="ECO:0007669"/>
    <property type="project" value="TreeGrafter"/>
</dbReference>
<dbReference type="Proteomes" id="UP000694843">
    <property type="component" value="Unplaced"/>
</dbReference>
<feature type="compositionally biased region" description="Basic and acidic residues" evidence="7">
    <location>
        <begin position="497"/>
        <end position="522"/>
    </location>
</feature>
<dbReference type="InterPro" id="IPR002939">
    <property type="entry name" value="DnaJ_C"/>
</dbReference>
<keyword evidence="2" id="KW-0677">Repeat</keyword>
<dbReference type="InterPro" id="IPR001623">
    <property type="entry name" value="DnaJ_domain"/>
</dbReference>
<dbReference type="SUPFAM" id="SSF49493">
    <property type="entry name" value="HSP40/DnaJ peptide-binding domain"/>
    <property type="match status" value="2"/>
</dbReference>
<feature type="zinc finger region" description="CR-type" evidence="6">
    <location>
        <begin position="215"/>
        <end position="293"/>
    </location>
</feature>
<dbReference type="KEGG" id="hazt:108679425"/>
<dbReference type="PANTHER" id="PTHR44145">
    <property type="entry name" value="DNAJ HOMOLOG SUBFAMILY A MEMBER 3, MITOCHONDRIAL"/>
    <property type="match status" value="1"/>
</dbReference>
<dbReference type="FunFam" id="1.10.287.110:FF:000075">
    <property type="entry name" value="Uncharacterized protein, isoform D"/>
    <property type="match status" value="1"/>
</dbReference>
<keyword evidence="3 6" id="KW-0863">Zinc-finger</keyword>
<feature type="domain" description="CR-type" evidence="9">
    <location>
        <begin position="215"/>
        <end position="293"/>
    </location>
</feature>
<dbReference type="InterPro" id="IPR012724">
    <property type="entry name" value="DnaJ"/>
</dbReference>
<keyword evidence="4 6" id="KW-0862">Zinc</keyword>
<feature type="domain" description="J" evidence="8">
    <location>
        <begin position="73"/>
        <end position="138"/>
    </location>
</feature>
<sequence length="522" mass="57259">MTSLRNFYIKLNGLSSALLLSRKLPCLITAGNKYTYYSWSSMTAVHHPLLQPVGRCLKSRHSSLHTSSVHCKNYYEILGISRNASQKEVKKAYYQMAKKYHPDVNKNDPGAEKKFAEATEAYEVLGDEDKRQQYDSFGSSAFNNGGAGGSSPGGFRSSGFQYQASVDPEELFRKIFGDFRSQFGQNEPDFAESDFGYKASEEVTIQLTFKQAARGVEKDIKVNVVGTCPKCQGSRCMPGTKAVRCQYCNGTGVETISTGPFVMRQTCRYCAGTRMVLPHPCDECMGKGQTVQRKVVTVQVPAGISDGQTLRMSVGGKEMFILVKVKPNAYFRRQGDDVHTDATISMSQAVLGGATRIQGIYEDITVQIPAGSSSHTTITLPGKGLKRPSSYGQGDHILHLRIRTPSSLTEKQKALFQALAELETDTPGSIAGFARTGDGKNIGDMLSKEARAILALLRGAPQPQQQPSLEEDVTQSAPADTQPSEDNIEELVGQKISYKEDDLEMDTKKSARKGNDKEETRN</sequence>
<dbReference type="SMART" id="SM00271">
    <property type="entry name" value="DnaJ"/>
    <property type="match status" value="1"/>
</dbReference>
<dbReference type="GO" id="GO:0043066">
    <property type="term" value="P:negative regulation of apoptotic process"/>
    <property type="evidence" value="ECO:0007669"/>
    <property type="project" value="TreeGrafter"/>
</dbReference>
<dbReference type="RefSeq" id="XP_018023533.1">
    <property type="nucleotide sequence ID" value="XM_018168044.2"/>
</dbReference>
<dbReference type="InterPro" id="IPR051938">
    <property type="entry name" value="Apopto_cytoskel_mod"/>
</dbReference>
<proteinExistence type="inferred from homology"/>
<dbReference type="Gene3D" id="2.60.260.20">
    <property type="entry name" value="Urease metallochaperone UreE, N-terminal domain"/>
    <property type="match status" value="2"/>
</dbReference>
<evidence type="ECO:0000256" key="1">
    <source>
        <dbReference type="ARBA" id="ARBA00022723"/>
    </source>
</evidence>
<accession>A0A8B7PBS0</accession>
<dbReference type="CDD" id="cd06257">
    <property type="entry name" value="DnaJ"/>
    <property type="match status" value="1"/>
</dbReference>
<reference evidence="11" key="1">
    <citation type="submission" date="2025-08" db="UniProtKB">
        <authorList>
            <consortium name="RefSeq"/>
        </authorList>
    </citation>
    <scope>IDENTIFICATION</scope>
    <source>
        <tissue evidence="11">Whole organism</tissue>
    </source>
</reference>
<evidence type="ECO:0000256" key="5">
    <source>
        <dbReference type="ARBA" id="ARBA00023186"/>
    </source>
</evidence>
<feature type="region of interest" description="Disordered" evidence="7">
    <location>
        <begin position="461"/>
        <end position="522"/>
    </location>
</feature>
<dbReference type="PROSITE" id="PS00636">
    <property type="entry name" value="DNAJ_1"/>
    <property type="match status" value="1"/>
</dbReference>
<dbReference type="PROSITE" id="PS51188">
    <property type="entry name" value="ZF_CR"/>
    <property type="match status" value="1"/>
</dbReference>